<dbReference type="AlphaFoldDB" id="A0A067PN73"/>
<dbReference type="InterPro" id="IPR036291">
    <property type="entry name" value="NAD(P)-bd_dom_sf"/>
</dbReference>
<proteinExistence type="predicted"/>
<organism evidence="2 3">
    <name type="scientific">Jaapia argillacea MUCL 33604</name>
    <dbReference type="NCBI Taxonomy" id="933084"/>
    <lineage>
        <taxon>Eukaryota</taxon>
        <taxon>Fungi</taxon>
        <taxon>Dikarya</taxon>
        <taxon>Basidiomycota</taxon>
        <taxon>Agaricomycotina</taxon>
        <taxon>Agaricomycetes</taxon>
        <taxon>Agaricomycetidae</taxon>
        <taxon>Jaapiales</taxon>
        <taxon>Jaapiaceae</taxon>
        <taxon>Jaapia</taxon>
    </lineage>
</organism>
<evidence type="ECO:0000313" key="3">
    <source>
        <dbReference type="Proteomes" id="UP000027265"/>
    </source>
</evidence>
<keyword evidence="3" id="KW-1185">Reference proteome</keyword>
<dbReference type="EMBL" id="KL197722">
    <property type="protein sequence ID" value="KDQ56239.1"/>
    <property type="molecule type" value="Genomic_DNA"/>
</dbReference>
<dbReference type="CDD" id="cd05233">
    <property type="entry name" value="SDR_c"/>
    <property type="match status" value="1"/>
</dbReference>
<dbReference type="FunFam" id="3.40.50.720:FF:000084">
    <property type="entry name" value="Short-chain dehydrogenase reductase"/>
    <property type="match status" value="1"/>
</dbReference>
<evidence type="ECO:0000256" key="1">
    <source>
        <dbReference type="ARBA" id="ARBA00022857"/>
    </source>
</evidence>
<dbReference type="Proteomes" id="UP000027265">
    <property type="component" value="Unassembled WGS sequence"/>
</dbReference>
<reference evidence="3" key="1">
    <citation type="journal article" date="2014" name="Proc. Natl. Acad. Sci. U.S.A.">
        <title>Extensive sampling of basidiomycete genomes demonstrates inadequacy of the white-rot/brown-rot paradigm for wood decay fungi.</title>
        <authorList>
            <person name="Riley R."/>
            <person name="Salamov A.A."/>
            <person name="Brown D.W."/>
            <person name="Nagy L.G."/>
            <person name="Floudas D."/>
            <person name="Held B.W."/>
            <person name="Levasseur A."/>
            <person name="Lombard V."/>
            <person name="Morin E."/>
            <person name="Otillar R."/>
            <person name="Lindquist E.A."/>
            <person name="Sun H."/>
            <person name="LaButti K.M."/>
            <person name="Schmutz J."/>
            <person name="Jabbour D."/>
            <person name="Luo H."/>
            <person name="Baker S.E."/>
            <person name="Pisabarro A.G."/>
            <person name="Walton J.D."/>
            <person name="Blanchette R.A."/>
            <person name="Henrissat B."/>
            <person name="Martin F."/>
            <person name="Cullen D."/>
            <person name="Hibbett D.S."/>
            <person name="Grigoriev I.V."/>
        </authorList>
    </citation>
    <scope>NUCLEOTIDE SEQUENCE [LARGE SCALE GENOMIC DNA]</scope>
    <source>
        <strain evidence="3">MUCL 33604</strain>
    </source>
</reference>
<dbReference type="STRING" id="933084.A0A067PN73"/>
<dbReference type="PANTHER" id="PTHR42820">
    <property type="entry name" value="SHORT-CHAIN DEHYDROGENASE REDUCTASE"/>
    <property type="match status" value="1"/>
</dbReference>
<dbReference type="InterPro" id="IPR002347">
    <property type="entry name" value="SDR_fam"/>
</dbReference>
<dbReference type="PANTHER" id="PTHR42820:SF1">
    <property type="entry name" value="SHORT-CHAIN DEHYDROGENASE_REDUCTASE FAMILY PROTEIN"/>
    <property type="match status" value="1"/>
</dbReference>
<dbReference type="OrthoDB" id="1888931at2759"/>
<evidence type="ECO:0000313" key="2">
    <source>
        <dbReference type="EMBL" id="KDQ56239.1"/>
    </source>
</evidence>
<gene>
    <name evidence="2" type="ORF">JAAARDRAFT_207962</name>
</gene>
<dbReference type="Gene3D" id="3.40.50.720">
    <property type="entry name" value="NAD(P)-binding Rossmann-like Domain"/>
    <property type="match status" value="1"/>
</dbReference>
<sequence length="251" mass="26168">MSGRLQGKVALITGGGNGIGLAAVKKFVAEGAKVIAVDLDIANAEKEFKGNDGVIFVRGDVTKEGEVKAFSFLGVEKFGTLDIALLNAGAGHPTQSWLETDVSVMDKMYNVNIKGPWLGMKHAVAAMKASPHGGKGGSVVLTASVASLYGEPQFSPYVASKWAVRGLGLTAAQEFGPLGIRVNTIQPGATQTQLYTGAFTEETRHAIENSNVLKRAADPSEIANVMLFLASDESSFMTGSTVAVHGGQTPT</sequence>
<accession>A0A067PN73</accession>
<name>A0A067PN73_9AGAM</name>
<dbReference type="PROSITE" id="PS00061">
    <property type="entry name" value="ADH_SHORT"/>
    <property type="match status" value="1"/>
</dbReference>
<protein>
    <submittedName>
        <fullName evidence="2">Uncharacterized protein</fullName>
    </submittedName>
</protein>
<dbReference type="InterPro" id="IPR020904">
    <property type="entry name" value="Sc_DH/Rdtase_CS"/>
</dbReference>
<keyword evidence="1" id="KW-0521">NADP</keyword>
<dbReference type="SUPFAM" id="SSF51735">
    <property type="entry name" value="NAD(P)-binding Rossmann-fold domains"/>
    <property type="match status" value="1"/>
</dbReference>
<dbReference type="HOGENOM" id="CLU_010194_1_0_1"/>
<dbReference type="InParanoid" id="A0A067PN73"/>
<dbReference type="PRINTS" id="PR00081">
    <property type="entry name" value="GDHRDH"/>
</dbReference>
<dbReference type="Pfam" id="PF13561">
    <property type="entry name" value="adh_short_C2"/>
    <property type="match status" value="1"/>
</dbReference>